<evidence type="ECO:0000313" key="2">
    <source>
        <dbReference type="Proteomes" id="UP000321534"/>
    </source>
</evidence>
<dbReference type="AlphaFoldDB" id="A0A512D3P6"/>
<gene>
    <name evidence="1" type="ORF">TAE01_28990</name>
</gene>
<comment type="caution">
    <text evidence="1">The sequence shown here is derived from an EMBL/GenBank/DDBJ whole genome shotgun (WGS) entry which is preliminary data.</text>
</comment>
<keyword evidence="2" id="KW-1185">Reference proteome</keyword>
<protein>
    <submittedName>
        <fullName evidence="1">Uncharacterized protein</fullName>
    </submittedName>
</protein>
<name>A0A512D3P6_9MICO</name>
<proteinExistence type="predicted"/>
<organism evidence="1 2">
    <name type="scientific">Terrabacter aerolatus</name>
    <dbReference type="NCBI Taxonomy" id="422442"/>
    <lineage>
        <taxon>Bacteria</taxon>
        <taxon>Bacillati</taxon>
        <taxon>Actinomycetota</taxon>
        <taxon>Actinomycetes</taxon>
        <taxon>Micrococcales</taxon>
        <taxon>Intrasporangiaceae</taxon>
        <taxon>Terrabacter</taxon>
    </lineage>
</organism>
<reference evidence="1 2" key="1">
    <citation type="submission" date="2019-07" db="EMBL/GenBank/DDBJ databases">
        <title>Whole genome shotgun sequence of Terrabacter aerolatus NBRC 106305.</title>
        <authorList>
            <person name="Hosoyama A."/>
            <person name="Uohara A."/>
            <person name="Ohji S."/>
            <person name="Ichikawa N."/>
        </authorList>
    </citation>
    <scope>NUCLEOTIDE SEQUENCE [LARGE SCALE GENOMIC DNA]</scope>
    <source>
        <strain evidence="1 2">NBRC 106305</strain>
    </source>
</reference>
<accession>A0A512D3P6</accession>
<evidence type="ECO:0000313" key="1">
    <source>
        <dbReference type="EMBL" id="GEO31089.1"/>
    </source>
</evidence>
<dbReference type="Proteomes" id="UP000321534">
    <property type="component" value="Unassembled WGS sequence"/>
</dbReference>
<sequence length="359" mass="40214">MHTSESPADGAGGRQLRRGDRVRIRPVRDIMATLDEHGDADRLPFMPEMLRFCGGDFTVSARADKTCDTINITGCSREMSDTVHLEGLRCDGSAHGGCQAGCLLFFKEEWLERVAPEGVPVNPGQRGTGREAADVTVVSDAGHGAQGRAVTDAQAVLAEHTMQDDAHYRCQATQLLDASRPRTGMRHWVTDIRTRNAPLPLVLKAMGIAFLDRYQRFSRHRLPGWAQIRGGEELPVVRGRADKPDLVSLDLQPGDWVEIKSRSQVMDELDTNQRNRGLWFDREMLRYCGQRAQVVKRVERLIDEKTGRMLTTRTPSLILDGVVCGGEYHYLCPRKDYAFFREAWVRPVRPTVTGEGETS</sequence>
<dbReference type="EMBL" id="BJYX01000016">
    <property type="protein sequence ID" value="GEO31089.1"/>
    <property type="molecule type" value="Genomic_DNA"/>
</dbReference>